<dbReference type="EMBL" id="CP071796">
    <property type="protein sequence ID" value="QTD45128.1"/>
    <property type="molecule type" value="Genomic_DNA"/>
</dbReference>
<dbReference type="Proteomes" id="UP000663903">
    <property type="component" value="Chromosome"/>
</dbReference>
<protein>
    <submittedName>
        <fullName evidence="1">Uncharacterized protein</fullName>
    </submittedName>
</protein>
<accession>A0A975CET6</accession>
<proteinExistence type="predicted"/>
<name>A0A975CET6_9BURK</name>
<gene>
    <name evidence="1" type="ORF">J1M35_19230</name>
</gene>
<dbReference type="Gene3D" id="2.60.40.1080">
    <property type="match status" value="1"/>
</dbReference>
<evidence type="ECO:0000313" key="1">
    <source>
        <dbReference type="EMBL" id="QTD45128.1"/>
    </source>
</evidence>
<sequence length="316" mass="32156">MITNKIADKRLISFIFCAFVASCGGDGPAIEARPQTIAATPAPAALALGSTAAIAAQASSGLPVAYGSATPATCSVDAASGAVKALAAGTCTINVNQSGNATYTAAPQFSWATTVTGDAPPPAPLPPGRVRYQIVTTFYEPDTQPRNSVFTGSFELDTATGAISGLQGSLTESMSGSPLAPAPGYGMSVLHLKHQLSAVYDPALGGWLVTTFLNDNTRTLAVMNGSDGWSPGTGRGLHHNFPNANPGNAYARVFINPKNPTAPLIPAQIDKLAYADCAPEGMMGSTCMTGTSVAGYGAIGTMSGYPLSQVITRLVP</sequence>
<dbReference type="PROSITE" id="PS51257">
    <property type="entry name" value="PROKAR_LIPOPROTEIN"/>
    <property type="match status" value="1"/>
</dbReference>
<organism evidence="1 2">
    <name type="scientific">Ottowia testudinis</name>
    <dbReference type="NCBI Taxonomy" id="2816950"/>
    <lineage>
        <taxon>Bacteria</taxon>
        <taxon>Pseudomonadati</taxon>
        <taxon>Pseudomonadota</taxon>
        <taxon>Betaproteobacteria</taxon>
        <taxon>Burkholderiales</taxon>
        <taxon>Comamonadaceae</taxon>
        <taxon>Ottowia</taxon>
    </lineage>
</organism>
<dbReference type="KEGG" id="otd:J1M35_19230"/>
<dbReference type="AlphaFoldDB" id="A0A975CET6"/>
<evidence type="ECO:0000313" key="2">
    <source>
        <dbReference type="Proteomes" id="UP000663903"/>
    </source>
</evidence>
<reference evidence="1" key="1">
    <citation type="submission" date="2021-03" db="EMBL/GenBank/DDBJ databases">
        <title>Ottowia sp. 27C isolated from the cloaca of a Giant Asian pond turtle (Heosemys grandis).</title>
        <authorList>
            <person name="Spergser J."/>
            <person name="Busse H.-J."/>
        </authorList>
    </citation>
    <scope>NUCLEOTIDE SEQUENCE</scope>
    <source>
        <strain evidence="1">27C</strain>
    </source>
</reference>
<dbReference type="RefSeq" id="WP_208008880.1">
    <property type="nucleotide sequence ID" value="NZ_CP071796.1"/>
</dbReference>
<keyword evidence="2" id="KW-1185">Reference proteome</keyword>